<keyword evidence="1" id="KW-0732">Signal</keyword>
<dbReference type="Pfam" id="PF03995">
    <property type="entry name" value="Inhibitor_I36"/>
    <property type="match status" value="1"/>
</dbReference>
<sequence>MAGYFRLQTEEVITMFRRAATAVATVALTATGVALSPTASAAEPCRAGGLCLYRNTGFINMQFVTERRGQCWDLGDYGLENAVFSYRNNMSVYARFYNDAGSNVWNVRNGGSSSDSSSFSGETWVCTD</sequence>
<reference evidence="2 3" key="1">
    <citation type="submission" date="2019-11" db="EMBL/GenBank/DDBJ databases">
        <authorList>
            <person name="Ay H."/>
        </authorList>
    </citation>
    <scope>NUCLEOTIDE SEQUENCE [LARGE SCALE GENOMIC DNA]</scope>
    <source>
        <strain evidence="2 3">BG9H</strain>
    </source>
</reference>
<feature type="chain" id="PRO_5046739772" description="Peptidase inhibitor family I36" evidence="1">
    <location>
        <begin position="42"/>
        <end position="128"/>
    </location>
</feature>
<accession>A0ABS6YG57</accession>
<comment type="caution">
    <text evidence="2">The sequence shown here is derived from an EMBL/GenBank/DDBJ whole genome shotgun (WGS) entry which is preliminary data.</text>
</comment>
<evidence type="ECO:0000313" key="3">
    <source>
        <dbReference type="Proteomes" id="UP001197114"/>
    </source>
</evidence>
<feature type="signal peptide" evidence="1">
    <location>
        <begin position="1"/>
        <end position="41"/>
    </location>
</feature>
<gene>
    <name evidence="2" type="ORF">GKQ77_00635</name>
</gene>
<name>A0ABS6YG57_9ACTN</name>
<keyword evidence="3" id="KW-1185">Reference proteome</keyword>
<protein>
    <recommendedName>
        <fullName evidence="4">Peptidase inhibitor family I36</fullName>
    </recommendedName>
</protein>
<dbReference type="Proteomes" id="UP001197114">
    <property type="component" value="Unassembled WGS sequence"/>
</dbReference>
<dbReference type="EMBL" id="WMBF01000002">
    <property type="protein sequence ID" value="MBW5420090.1"/>
    <property type="molecule type" value="Genomic_DNA"/>
</dbReference>
<proteinExistence type="predicted"/>
<evidence type="ECO:0000313" key="2">
    <source>
        <dbReference type="EMBL" id="MBW5420090.1"/>
    </source>
</evidence>
<dbReference type="RefSeq" id="WP_219686598.1">
    <property type="nucleotide sequence ID" value="NZ_WMBF01000002.1"/>
</dbReference>
<evidence type="ECO:0000256" key="1">
    <source>
        <dbReference type="SAM" id="SignalP"/>
    </source>
</evidence>
<evidence type="ECO:0008006" key="4">
    <source>
        <dbReference type="Google" id="ProtNLM"/>
    </source>
</evidence>
<organism evidence="2 3">
    <name type="scientific">Streptomyces anatolicus</name>
    <dbReference type="NCBI Taxonomy" id="2675858"/>
    <lineage>
        <taxon>Bacteria</taxon>
        <taxon>Bacillati</taxon>
        <taxon>Actinomycetota</taxon>
        <taxon>Actinomycetes</taxon>
        <taxon>Kitasatosporales</taxon>
        <taxon>Streptomycetaceae</taxon>
        <taxon>Streptomyces</taxon>
    </lineage>
</organism>